<dbReference type="PANTHER" id="PTHR34569:SF21">
    <property type="match status" value="1"/>
</dbReference>
<evidence type="ECO:0000313" key="2">
    <source>
        <dbReference type="Proteomes" id="UP000823749"/>
    </source>
</evidence>
<proteinExistence type="predicted"/>
<dbReference type="EMBL" id="JACTNZ010000005">
    <property type="protein sequence ID" value="KAG5547604.1"/>
    <property type="molecule type" value="Genomic_DNA"/>
</dbReference>
<dbReference type="Proteomes" id="UP000823749">
    <property type="component" value="Chromosome 5"/>
</dbReference>
<protein>
    <submittedName>
        <fullName evidence="1">Uncharacterized protein</fullName>
    </submittedName>
</protein>
<sequence length="158" mass="17540">MGLEPSFIKPSFNPDSPIITPLPHSFLLSGGINHTNPINPPLQNIEMVPLQPLTYTSLRDLLPASPPGSILWPTYNDRKDSWREIPIKDPLLQHAAWAYLRPMTAVRGDEDRGLLGKLADGCSGFFGCFGGFLDHVVWRLMNPALVSENDDDDDVDFS</sequence>
<gene>
    <name evidence="1" type="ORF">RHGRI_013338</name>
</gene>
<reference evidence="1" key="1">
    <citation type="submission" date="2020-08" db="EMBL/GenBank/DDBJ databases">
        <title>Plant Genome Project.</title>
        <authorList>
            <person name="Zhang R.-G."/>
        </authorList>
    </citation>
    <scope>NUCLEOTIDE SEQUENCE</scope>
    <source>
        <strain evidence="1">WSP0</strain>
        <tissue evidence="1">Leaf</tissue>
    </source>
</reference>
<organism evidence="1 2">
    <name type="scientific">Rhododendron griersonianum</name>
    <dbReference type="NCBI Taxonomy" id="479676"/>
    <lineage>
        <taxon>Eukaryota</taxon>
        <taxon>Viridiplantae</taxon>
        <taxon>Streptophyta</taxon>
        <taxon>Embryophyta</taxon>
        <taxon>Tracheophyta</taxon>
        <taxon>Spermatophyta</taxon>
        <taxon>Magnoliopsida</taxon>
        <taxon>eudicotyledons</taxon>
        <taxon>Gunneridae</taxon>
        <taxon>Pentapetalae</taxon>
        <taxon>asterids</taxon>
        <taxon>Ericales</taxon>
        <taxon>Ericaceae</taxon>
        <taxon>Ericoideae</taxon>
        <taxon>Rhodoreae</taxon>
        <taxon>Rhododendron</taxon>
    </lineage>
</organism>
<keyword evidence="2" id="KW-1185">Reference proteome</keyword>
<evidence type="ECO:0000313" key="1">
    <source>
        <dbReference type="EMBL" id="KAG5547604.1"/>
    </source>
</evidence>
<accession>A0AAV6K5I8</accession>
<name>A0AAV6K5I8_9ERIC</name>
<comment type="caution">
    <text evidence="1">The sequence shown here is derived from an EMBL/GenBank/DDBJ whole genome shotgun (WGS) entry which is preliminary data.</text>
</comment>
<dbReference type="PANTHER" id="PTHR34569">
    <property type="entry name" value="EXPRESSED PROTEIN"/>
    <property type="match status" value="1"/>
</dbReference>
<dbReference type="AlphaFoldDB" id="A0AAV6K5I8"/>